<dbReference type="InterPro" id="IPR001965">
    <property type="entry name" value="Znf_PHD"/>
</dbReference>
<keyword evidence="12" id="KW-1185">Reference proteome</keyword>
<dbReference type="PROSITE" id="PS01359">
    <property type="entry name" value="ZF_PHD_1"/>
    <property type="match status" value="2"/>
</dbReference>
<dbReference type="PANTHER" id="PTHR12628:SF21">
    <property type="entry name" value="PHD-TYPE DOMAIN-CONTAINING PROTEIN"/>
    <property type="match status" value="1"/>
</dbReference>
<feature type="domain" description="PHD-type" evidence="10">
    <location>
        <begin position="48"/>
        <end position="103"/>
    </location>
</feature>
<evidence type="ECO:0000256" key="2">
    <source>
        <dbReference type="ARBA" id="ARBA00022723"/>
    </source>
</evidence>
<evidence type="ECO:0000256" key="3">
    <source>
        <dbReference type="ARBA" id="ARBA00022737"/>
    </source>
</evidence>
<keyword evidence="5" id="KW-0862">Zinc</keyword>
<feature type="region of interest" description="Disordered" evidence="9">
    <location>
        <begin position="537"/>
        <end position="585"/>
    </location>
</feature>
<feature type="region of interest" description="Disordered" evidence="9">
    <location>
        <begin position="448"/>
        <end position="499"/>
    </location>
</feature>
<protein>
    <recommendedName>
        <fullName evidence="10">PHD-type domain-containing protein</fullName>
    </recommendedName>
</protein>
<dbReference type="InterPro" id="IPR011011">
    <property type="entry name" value="Znf_FYVE_PHD"/>
</dbReference>
<evidence type="ECO:0000256" key="5">
    <source>
        <dbReference type="ARBA" id="ARBA00022833"/>
    </source>
</evidence>
<evidence type="ECO:0000259" key="10">
    <source>
        <dbReference type="PROSITE" id="PS50016"/>
    </source>
</evidence>
<dbReference type="Proteomes" id="UP001558652">
    <property type="component" value="Unassembled WGS sequence"/>
</dbReference>
<proteinExistence type="predicted"/>
<dbReference type="Pfam" id="PF14061">
    <property type="entry name" value="Mtf2_C"/>
    <property type="match status" value="1"/>
</dbReference>
<dbReference type="InterPro" id="IPR019786">
    <property type="entry name" value="Zinc_finger_PHD-type_CS"/>
</dbReference>
<comment type="subcellular location">
    <subcellularLocation>
        <location evidence="1">Nucleus</location>
    </subcellularLocation>
</comment>
<dbReference type="Pfam" id="PF00628">
    <property type="entry name" value="PHD"/>
    <property type="match status" value="1"/>
</dbReference>
<keyword evidence="6" id="KW-0156">Chromatin regulator</keyword>
<dbReference type="Gene3D" id="3.30.40.10">
    <property type="entry name" value="Zinc/RING finger domain, C3HC4 (zinc finger)"/>
    <property type="match status" value="1"/>
</dbReference>
<dbReference type="FunFam" id="3.90.980.20:FF:000001">
    <property type="entry name" value="metal-response element-binding transcription factor 2 isoform X1"/>
    <property type="match status" value="1"/>
</dbReference>
<keyword evidence="4 8" id="KW-0863">Zinc-finger</keyword>
<accession>A0ABD0YKS4</accession>
<dbReference type="SUPFAM" id="SSF57903">
    <property type="entry name" value="FYVE/PHD zinc finger"/>
    <property type="match status" value="2"/>
</dbReference>
<keyword evidence="3" id="KW-0677">Repeat</keyword>
<dbReference type="AlphaFoldDB" id="A0ABD0YKS4"/>
<comment type="caution">
    <text evidence="11">The sequence shown here is derived from an EMBL/GenBank/DDBJ whole genome shotgun (WGS) entry which is preliminary data.</text>
</comment>
<gene>
    <name evidence="11" type="ORF">AAG570_011411</name>
</gene>
<dbReference type="GO" id="GO:0005634">
    <property type="term" value="C:nucleus"/>
    <property type="evidence" value="ECO:0007669"/>
    <property type="project" value="UniProtKB-SubCell"/>
</dbReference>
<dbReference type="EMBL" id="JBFDAA010000006">
    <property type="protein sequence ID" value="KAL1131799.1"/>
    <property type="molecule type" value="Genomic_DNA"/>
</dbReference>
<sequence length="635" mass="71332">MQRRDGNFYLGTVVQIDSPREQCLVKFGDNTESWSVYSRLTKLSTGFDVTCVKCKTSLTKEHNDIVVCDRCSRGYHQLCHMPEIKSEDANPGSRWECARCEELPGKRFLPLRKSSTPLGTLTPQPQAPSQPALTVATDAHRKKLPYKVQLPSHLGDLQWDMQHRVNAEEKYCYCGGRGKWFLQMLQCGRCRQWFHARCITPLSYPLFLGDRFFVFVCSLCNSGKEFVRRLEVKWVDLVHLAVFHLTLQTAKKYLDVDADIINFINTNWNLLQLPPKIRSTNIAERREIVMAVLTSNRNRFKCGREVKKRTTMWGLRVRVPPPTPVFSLPPNKPLSEQVLKDAWHNNARLKFLPPPSGCVNLIPSKSELMILDISEDSLPGLATLHIETRPLVLPKGVPTTGHNVCIKSSVPRFPESRAEIERRIKAQGVENQRLRSFRARKARKLLKNAIAKSQDLPPTPPSSESNPEVRMGSHETTSGDESSSRGTLDSFIPPPTDFEGRNNPFLHCALPPLALAPVLRPTKRRLSEKDIVITSNGEVKRRRIRRRGGTPAPGAGGGGSRRGCKSGPTATTTPSSGSPVKPSAPFNLEDLKTSVNHYFGAMNRIAAGEKFFIRAKRISPQGRTQYLIDWGCSTT</sequence>
<keyword evidence="7" id="KW-0539">Nucleus</keyword>
<dbReference type="InterPro" id="IPR025894">
    <property type="entry name" value="Mtf2_C_dom"/>
</dbReference>
<dbReference type="GO" id="GO:0006325">
    <property type="term" value="P:chromatin organization"/>
    <property type="evidence" value="ECO:0007669"/>
    <property type="project" value="UniProtKB-KW"/>
</dbReference>
<feature type="compositionally biased region" description="Low complexity" evidence="9">
    <location>
        <begin position="566"/>
        <end position="579"/>
    </location>
</feature>
<evidence type="ECO:0000313" key="11">
    <source>
        <dbReference type="EMBL" id="KAL1131799.1"/>
    </source>
</evidence>
<evidence type="ECO:0000256" key="1">
    <source>
        <dbReference type="ARBA" id="ARBA00004123"/>
    </source>
</evidence>
<dbReference type="InterPro" id="IPR013083">
    <property type="entry name" value="Znf_RING/FYVE/PHD"/>
</dbReference>
<dbReference type="Gene3D" id="2.30.30.140">
    <property type="match status" value="1"/>
</dbReference>
<dbReference type="PROSITE" id="PS50016">
    <property type="entry name" value="ZF_PHD_2"/>
    <property type="match status" value="1"/>
</dbReference>
<evidence type="ECO:0000256" key="7">
    <source>
        <dbReference type="ARBA" id="ARBA00023242"/>
    </source>
</evidence>
<dbReference type="InterPro" id="IPR019787">
    <property type="entry name" value="Znf_PHD-finger"/>
</dbReference>
<name>A0ABD0YKS4_9HEMI</name>
<dbReference type="PANTHER" id="PTHR12628">
    <property type="entry name" value="POLYCOMB-LIKE TRANSCRIPTION FACTOR"/>
    <property type="match status" value="1"/>
</dbReference>
<feature type="compositionally biased region" description="Polar residues" evidence="9">
    <location>
        <begin position="474"/>
        <end position="487"/>
    </location>
</feature>
<evidence type="ECO:0000256" key="6">
    <source>
        <dbReference type="ARBA" id="ARBA00022853"/>
    </source>
</evidence>
<keyword evidence="2" id="KW-0479">Metal-binding</keyword>
<evidence type="ECO:0000256" key="4">
    <source>
        <dbReference type="ARBA" id="ARBA00022771"/>
    </source>
</evidence>
<organism evidence="11 12">
    <name type="scientific">Ranatra chinensis</name>
    <dbReference type="NCBI Taxonomy" id="642074"/>
    <lineage>
        <taxon>Eukaryota</taxon>
        <taxon>Metazoa</taxon>
        <taxon>Ecdysozoa</taxon>
        <taxon>Arthropoda</taxon>
        <taxon>Hexapoda</taxon>
        <taxon>Insecta</taxon>
        <taxon>Pterygota</taxon>
        <taxon>Neoptera</taxon>
        <taxon>Paraneoptera</taxon>
        <taxon>Hemiptera</taxon>
        <taxon>Heteroptera</taxon>
        <taxon>Panheteroptera</taxon>
        <taxon>Nepomorpha</taxon>
        <taxon>Nepidae</taxon>
        <taxon>Ranatrinae</taxon>
        <taxon>Ranatra</taxon>
    </lineage>
</organism>
<dbReference type="SMART" id="SM00249">
    <property type="entry name" value="PHD"/>
    <property type="match status" value="2"/>
</dbReference>
<dbReference type="GO" id="GO:0008270">
    <property type="term" value="F:zinc ion binding"/>
    <property type="evidence" value="ECO:0007669"/>
    <property type="project" value="UniProtKB-KW"/>
</dbReference>
<evidence type="ECO:0000256" key="9">
    <source>
        <dbReference type="SAM" id="MobiDB-lite"/>
    </source>
</evidence>
<dbReference type="Gene3D" id="3.90.980.20">
    <property type="match status" value="1"/>
</dbReference>
<reference evidence="11 12" key="1">
    <citation type="submission" date="2024-07" db="EMBL/GenBank/DDBJ databases">
        <title>Chromosome-level genome assembly of the water stick insect Ranatra chinensis (Heteroptera: Nepidae).</title>
        <authorList>
            <person name="Liu X."/>
        </authorList>
    </citation>
    <scope>NUCLEOTIDE SEQUENCE [LARGE SCALE GENOMIC DNA]</scope>
    <source>
        <strain evidence="11">Cailab_2021Rc</strain>
        <tissue evidence="11">Muscle</tissue>
    </source>
</reference>
<evidence type="ECO:0000256" key="8">
    <source>
        <dbReference type="PROSITE-ProRule" id="PRU00146"/>
    </source>
</evidence>
<evidence type="ECO:0000313" key="12">
    <source>
        <dbReference type="Proteomes" id="UP001558652"/>
    </source>
</evidence>